<dbReference type="GO" id="GO:0007165">
    <property type="term" value="P:signal transduction"/>
    <property type="evidence" value="ECO:0007669"/>
    <property type="project" value="InterPro"/>
</dbReference>
<dbReference type="CTD" id="11228"/>
<dbReference type="GeneID" id="106751815"/>
<reference evidence="5" key="1">
    <citation type="submission" date="2025-08" db="UniProtKB">
        <authorList>
            <consortium name="RefSeq"/>
        </authorList>
    </citation>
    <scope>IDENTIFICATION</scope>
</reference>
<feature type="compositionally biased region" description="Polar residues" evidence="2">
    <location>
        <begin position="190"/>
        <end position="207"/>
    </location>
</feature>
<dbReference type="Pfam" id="PF21712">
    <property type="entry name" value="RASSF8-10_RA"/>
    <property type="match status" value="1"/>
</dbReference>
<name>A0A6P3YDF9_DINQU</name>
<dbReference type="InterPro" id="IPR048945">
    <property type="entry name" value="RASSF8/10_RA"/>
</dbReference>
<evidence type="ECO:0000256" key="2">
    <source>
        <dbReference type="SAM" id="MobiDB-lite"/>
    </source>
</evidence>
<dbReference type="OrthoDB" id="10051571at2759"/>
<feature type="coiled-coil region" evidence="1">
    <location>
        <begin position="369"/>
        <end position="505"/>
    </location>
</feature>
<dbReference type="PANTHER" id="PTHR15286">
    <property type="entry name" value="RAS-ASSOCIATING DOMAIN CONTAINING PROTEIN"/>
    <property type="match status" value="1"/>
</dbReference>
<feature type="region of interest" description="Disordered" evidence="2">
    <location>
        <begin position="188"/>
        <end position="270"/>
    </location>
</feature>
<protein>
    <submittedName>
        <fullName evidence="5">Ras association domain-containing protein 8</fullName>
    </submittedName>
</protein>
<dbReference type="InterPro" id="IPR000159">
    <property type="entry name" value="RA_dom"/>
</dbReference>
<dbReference type="PROSITE" id="PS50200">
    <property type="entry name" value="RA"/>
    <property type="match status" value="1"/>
</dbReference>
<dbReference type="SMART" id="SM00314">
    <property type="entry name" value="RA"/>
    <property type="match status" value="1"/>
</dbReference>
<dbReference type="SUPFAM" id="SSF54236">
    <property type="entry name" value="Ubiquitin-like"/>
    <property type="match status" value="1"/>
</dbReference>
<feature type="region of interest" description="Disordered" evidence="2">
    <location>
        <begin position="104"/>
        <end position="146"/>
    </location>
</feature>
<evidence type="ECO:0000256" key="1">
    <source>
        <dbReference type="SAM" id="Coils"/>
    </source>
</evidence>
<feature type="compositionally biased region" description="Polar residues" evidence="2">
    <location>
        <begin position="107"/>
        <end position="128"/>
    </location>
</feature>
<proteinExistence type="predicted"/>
<dbReference type="KEGG" id="dqu:106751815"/>
<keyword evidence="1" id="KW-0175">Coiled coil</keyword>
<dbReference type="AlphaFoldDB" id="A0A6P3YDF9"/>
<dbReference type="Gene3D" id="3.10.20.90">
    <property type="entry name" value="Phosphatidylinositol 3-kinase Catalytic Subunit, Chain A, domain 1"/>
    <property type="match status" value="1"/>
</dbReference>
<dbReference type="PANTHER" id="PTHR15286:SF6">
    <property type="entry name" value="GH01133P"/>
    <property type="match status" value="1"/>
</dbReference>
<feature type="domain" description="Ras-associating" evidence="3">
    <location>
        <begin position="1"/>
        <end position="82"/>
    </location>
</feature>
<sequence>MELKVWVEGIQRIVCGVREDSTCQDVVLAIANATAQTGRFILVERWRTNERLLAPYEKPLKILMKWGEYSSEVQLILRKSENNKTNALPSRLTYVPRANGLPVSLSEHGTSSTGTQDDTKNISISQSSDFDDMQGGLERNRDTRKSLTFTGFHGGITEGNSEIQMENVAVVQPTLHLKNKDLNIRKNIQKPAQSPTRGASTEITTHLSQKKVREVPPYREPPGPASPPLRTLPPYRDPPPPNLNSPGRSQFVPGSGSHVHKDDQPSSSSSIKLKRNLIQEFQDTKVPTQSVNPLPTTAQNMATVVYTQRYVELIRLVNKQRDTISAQQADISKFDAEISYWESKNREQIHQMDYISQEVNRIESSGRIIEEQLKELAHVEEESEIVRQQEKTLKSEITLLRSKLANCETELLQCKNKIRLVMEELAMEQHNINRETDERQIMERKIISEVEHLQNEVEQAKRATELASQCAESLKLEVVNLESAIVEKKLQVERLVADMKEANLQSLAVACSDEQVKSLLEGAHKPGSTRKMIGSPRQLETAVPTSKNPHGVWV</sequence>
<dbReference type="Proteomes" id="UP000515204">
    <property type="component" value="Unplaced"/>
</dbReference>
<dbReference type="InterPro" id="IPR033593">
    <property type="entry name" value="N-RASSF"/>
</dbReference>
<accession>A0A6P3YDF9</accession>
<evidence type="ECO:0000313" key="5">
    <source>
        <dbReference type="RefSeq" id="XP_014488488.1"/>
    </source>
</evidence>
<gene>
    <name evidence="5" type="primary">LOC106751815</name>
</gene>
<organism evidence="4 5">
    <name type="scientific">Dinoponera quadriceps</name>
    <name type="common">South American ant</name>
    <dbReference type="NCBI Taxonomy" id="609295"/>
    <lineage>
        <taxon>Eukaryota</taxon>
        <taxon>Metazoa</taxon>
        <taxon>Ecdysozoa</taxon>
        <taxon>Arthropoda</taxon>
        <taxon>Hexapoda</taxon>
        <taxon>Insecta</taxon>
        <taxon>Pterygota</taxon>
        <taxon>Neoptera</taxon>
        <taxon>Endopterygota</taxon>
        <taxon>Hymenoptera</taxon>
        <taxon>Apocrita</taxon>
        <taxon>Aculeata</taxon>
        <taxon>Formicoidea</taxon>
        <taxon>Formicidae</taxon>
        <taxon>Ponerinae</taxon>
        <taxon>Ponerini</taxon>
        <taxon>Dinoponera</taxon>
    </lineage>
</organism>
<dbReference type="InterPro" id="IPR029071">
    <property type="entry name" value="Ubiquitin-like_domsf"/>
</dbReference>
<keyword evidence="4" id="KW-1185">Reference proteome</keyword>
<feature type="region of interest" description="Disordered" evidence="2">
    <location>
        <begin position="525"/>
        <end position="554"/>
    </location>
</feature>
<dbReference type="RefSeq" id="XP_014488488.1">
    <property type="nucleotide sequence ID" value="XM_014633002.1"/>
</dbReference>
<feature type="compositionally biased region" description="Pro residues" evidence="2">
    <location>
        <begin position="218"/>
        <end position="243"/>
    </location>
</feature>
<evidence type="ECO:0000259" key="3">
    <source>
        <dbReference type="PROSITE" id="PS50200"/>
    </source>
</evidence>
<evidence type="ECO:0000313" key="4">
    <source>
        <dbReference type="Proteomes" id="UP000515204"/>
    </source>
</evidence>